<dbReference type="Pfam" id="PF00447">
    <property type="entry name" value="HSF_DNA-bind"/>
    <property type="match status" value="1"/>
</dbReference>
<dbReference type="GO" id="GO:0006891">
    <property type="term" value="P:intra-Golgi vesicle-mediated transport"/>
    <property type="evidence" value="ECO:0007669"/>
    <property type="project" value="UniProtKB-UniRule"/>
</dbReference>
<feature type="region of interest" description="Disordered" evidence="18">
    <location>
        <begin position="1497"/>
        <end position="1554"/>
    </location>
</feature>
<dbReference type="GO" id="GO:0003700">
    <property type="term" value="F:DNA-binding transcription factor activity"/>
    <property type="evidence" value="ECO:0007669"/>
    <property type="project" value="InterPro"/>
</dbReference>
<dbReference type="PANTHER" id="PTHR21506">
    <property type="entry name" value="COMPONENT OF OLIGOMERIC GOLGI COMPLEX 6"/>
    <property type="match status" value="1"/>
</dbReference>
<comment type="subunit">
    <text evidence="15">Homotrimer. Homotrimerization increases the affinity of HSF1 to DNA. Interacts with transcriptional coregulator SSA1 on chromatin.</text>
</comment>
<evidence type="ECO:0000256" key="2">
    <source>
        <dbReference type="ARBA" id="ARBA00004395"/>
    </source>
</evidence>
<dbReference type="InterPro" id="IPR048369">
    <property type="entry name" value="COG6_C"/>
</dbReference>
<dbReference type="InterPro" id="IPR036388">
    <property type="entry name" value="WH-like_DNA-bd_sf"/>
</dbReference>
<accession>A0AAD7U2M9</accession>
<feature type="compositionally biased region" description="Low complexity" evidence="18">
    <location>
        <begin position="1212"/>
        <end position="1228"/>
    </location>
</feature>
<feature type="compositionally biased region" description="Low complexity" evidence="18">
    <location>
        <begin position="1"/>
        <end position="23"/>
    </location>
</feature>
<keyword evidence="21" id="KW-1185">Reference proteome</keyword>
<dbReference type="Pfam" id="PF06419">
    <property type="entry name" value="COG6_N"/>
    <property type="match status" value="1"/>
</dbReference>
<keyword evidence="7" id="KW-0805">Transcription regulation</keyword>
<evidence type="ECO:0000256" key="9">
    <source>
        <dbReference type="ARBA" id="ARBA00023125"/>
    </source>
</evidence>
<evidence type="ECO:0000313" key="20">
    <source>
        <dbReference type="EMBL" id="KAJ8496836.1"/>
    </source>
</evidence>
<evidence type="ECO:0000256" key="10">
    <source>
        <dbReference type="ARBA" id="ARBA00023136"/>
    </source>
</evidence>
<evidence type="ECO:0000259" key="19">
    <source>
        <dbReference type="SMART" id="SM00415"/>
    </source>
</evidence>
<dbReference type="InterPro" id="IPR010490">
    <property type="entry name" value="COG6"/>
</dbReference>
<dbReference type="Pfam" id="PF20653">
    <property type="entry name" value="COG6_C"/>
    <property type="match status" value="1"/>
</dbReference>
<dbReference type="GO" id="GO:0017119">
    <property type="term" value="C:Golgi transport complex"/>
    <property type="evidence" value="ECO:0007669"/>
    <property type="project" value="UniProtKB-UniRule"/>
</dbReference>
<dbReference type="Gene3D" id="1.10.10.10">
    <property type="entry name" value="Winged helix-like DNA-binding domain superfamily/Winged helix DNA-binding domain"/>
    <property type="match status" value="1"/>
</dbReference>
<feature type="region of interest" description="Disordered" evidence="18">
    <location>
        <begin position="1185"/>
        <end position="1243"/>
    </location>
</feature>
<feature type="region of interest" description="Disordered" evidence="18">
    <location>
        <begin position="62"/>
        <end position="101"/>
    </location>
</feature>
<dbReference type="SMART" id="SM01087">
    <property type="entry name" value="COG6"/>
    <property type="match status" value="1"/>
</dbReference>
<keyword evidence="12" id="KW-0539">Nucleus</keyword>
<dbReference type="EMBL" id="JAPEVG010000011">
    <property type="protein sequence ID" value="KAJ8496836.1"/>
    <property type="molecule type" value="Genomic_DNA"/>
</dbReference>
<gene>
    <name evidence="20" type="ORF">ONZ51_g881</name>
</gene>
<dbReference type="GO" id="GO:0043565">
    <property type="term" value="F:sequence-specific DNA binding"/>
    <property type="evidence" value="ECO:0007669"/>
    <property type="project" value="InterPro"/>
</dbReference>
<comment type="function">
    <text evidence="14">Acts as a component of the peripheral membrane COG complex that is involved in intra-Golgi protein trafficking. COG is located at the cis-Golgi, and regulates tethering of retrograde intra-Golgi vesicles and possibly a number of other membrane trafficking events.</text>
</comment>
<dbReference type="InterPro" id="IPR000232">
    <property type="entry name" value="HSF_DNA-bd"/>
</dbReference>
<evidence type="ECO:0000256" key="15">
    <source>
        <dbReference type="ARBA" id="ARBA00062171"/>
    </source>
</evidence>
<dbReference type="PRINTS" id="PR00056">
    <property type="entry name" value="HSFDOMAIN"/>
</dbReference>
<evidence type="ECO:0000256" key="8">
    <source>
        <dbReference type="ARBA" id="ARBA00023034"/>
    </source>
</evidence>
<comment type="function">
    <text evidence="17">Acts as component of the peripheral membrane COG complex that is involved in intra-Golgi protein trafficking. COG is located at the cis-Golgi, and regulates tethering of retrograde intra-Golgi vesicles and possibly a number of other membrane trafficking events.</text>
</comment>
<dbReference type="FunFam" id="1.10.10.10:FF:000027">
    <property type="entry name" value="Heat shock transcription factor 1"/>
    <property type="match status" value="1"/>
</dbReference>
<evidence type="ECO:0000256" key="6">
    <source>
        <dbReference type="ARBA" id="ARBA00022927"/>
    </source>
</evidence>
<evidence type="ECO:0000256" key="3">
    <source>
        <dbReference type="ARBA" id="ARBA00011023"/>
    </source>
</evidence>
<evidence type="ECO:0000256" key="5">
    <source>
        <dbReference type="ARBA" id="ARBA00022448"/>
    </source>
</evidence>
<evidence type="ECO:0000256" key="14">
    <source>
        <dbReference type="ARBA" id="ARBA00043873"/>
    </source>
</evidence>
<evidence type="ECO:0000256" key="12">
    <source>
        <dbReference type="ARBA" id="ARBA00023242"/>
    </source>
</evidence>
<dbReference type="SMART" id="SM00415">
    <property type="entry name" value="HSF"/>
    <property type="match status" value="1"/>
</dbReference>
<comment type="caution">
    <text evidence="20">The sequence shown here is derived from an EMBL/GenBank/DDBJ whole genome shotgun (WGS) entry which is preliminary data.</text>
</comment>
<dbReference type="Proteomes" id="UP001215151">
    <property type="component" value="Unassembled WGS sequence"/>
</dbReference>
<keyword evidence="8 17" id="KW-0333">Golgi apparatus</keyword>
<feature type="compositionally biased region" description="Acidic residues" evidence="18">
    <location>
        <begin position="84"/>
        <end position="93"/>
    </location>
</feature>
<dbReference type="SUPFAM" id="SSF46785">
    <property type="entry name" value="Winged helix' DNA-binding domain"/>
    <property type="match status" value="1"/>
</dbReference>
<reference evidence="20" key="1">
    <citation type="submission" date="2022-11" db="EMBL/GenBank/DDBJ databases">
        <title>Genome Sequence of Cubamyces cubensis.</title>
        <authorList>
            <person name="Buettner E."/>
        </authorList>
    </citation>
    <scope>NUCLEOTIDE SEQUENCE</scope>
    <source>
        <strain evidence="20">MPL-01</strain>
    </source>
</reference>
<dbReference type="GO" id="GO:0005634">
    <property type="term" value="C:nucleus"/>
    <property type="evidence" value="ECO:0007669"/>
    <property type="project" value="UniProtKB-SubCell"/>
</dbReference>
<protein>
    <recommendedName>
        <fullName evidence="4 17">Conserved oligomeric Golgi complex subunit 6</fullName>
        <shortName evidence="17">COG complex subunit 6</shortName>
    </recommendedName>
    <alternativeName>
        <fullName evidence="13 17">Component of oligomeric Golgi complex 6</fullName>
    </alternativeName>
</protein>
<evidence type="ECO:0000256" key="7">
    <source>
        <dbReference type="ARBA" id="ARBA00023015"/>
    </source>
</evidence>
<evidence type="ECO:0000256" key="18">
    <source>
        <dbReference type="SAM" id="MobiDB-lite"/>
    </source>
</evidence>
<dbReference type="InterPro" id="IPR036390">
    <property type="entry name" value="WH_DNA-bd_sf"/>
</dbReference>
<feature type="region of interest" description="Disordered" evidence="18">
    <location>
        <begin position="1"/>
        <end position="31"/>
    </location>
</feature>
<name>A0AAD7U2M9_9APHY</name>
<evidence type="ECO:0000256" key="11">
    <source>
        <dbReference type="ARBA" id="ARBA00023163"/>
    </source>
</evidence>
<feature type="domain" description="HSF-type DNA-binding" evidence="19">
    <location>
        <begin position="902"/>
        <end position="997"/>
    </location>
</feature>
<proteinExistence type="inferred from homology"/>
<evidence type="ECO:0000256" key="17">
    <source>
        <dbReference type="RuleBase" id="RU365075"/>
    </source>
</evidence>
<comment type="subcellular location">
    <subcellularLocation>
        <location evidence="2 17">Golgi apparatus membrane</location>
        <topology evidence="2 17">Peripheral membrane protein</topology>
    </subcellularLocation>
    <subcellularLocation>
        <location evidence="1">Nucleus</location>
    </subcellularLocation>
</comment>
<keyword evidence="5 17" id="KW-0813">Transport</keyword>
<dbReference type="GO" id="GO:0000139">
    <property type="term" value="C:Golgi membrane"/>
    <property type="evidence" value="ECO:0007669"/>
    <property type="project" value="UniProtKB-SubCell"/>
</dbReference>
<keyword evidence="6 17" id="KW-0653">Protein transport</keyword>
<comment type="subunit">
    <text evidence="17">Component of the conserved oligomeric Golgi complex.</text>
</comment>
<keyword evidence="10 17" id="KW-0472">Membrane</keyword>
<evidence type="ECO:0000313" key="21">
    <source>
        <dbReference type="Proteomes" id="UP001215151"/>
    </source>
</evidence>
<keyword evidence="9" id="KW-0238">DNA-binding</keyword>
<dbReference type="PANTHER" id="PTHR21506:SF0">
    <property type="entry name" value="CONSERVED OLIGOMERIC GOLGI COMPLEX SUBUNIT 6"/>
    <property type="match status" value="1"/>
</dbReference>
<comment type="similarity">
    <text evidence="3 17">Belongs to the COG6 family.</text>
</comment>
<evidence type="ECO:0000256" key="4">
    <source>
        <dbReference type="ARBA" id="ARBA00020973"/>
    </source>
</evidence>
<evidence type="ECO:0000256" key="13">
    <source>
        <dbReference type="ARBA" id="ARBA00031348"/>
    </source>
</evidence>
<dbReference type="GO" id="GO:0015031">
    <property type="term" value="P:protein transport"/>
    <property type="evidence" value="ECO:0007669"/>
    <property type="project" value="UniProtKB-KW"/>
</dbReference>
<dbReference type="InterPro" id="IPR048368">
    <property type="entry name" value="COG6_N"/>
</dbReference>
<feature type="compositionally biased region" description="Low complexity" evidence="18">
    <location>
        <begin position="1497"/>
        <end position="1513"/>
    </location>
</feature>
<feature type="compositionally biased region" description="Polar residues" evidence="18">
    <location>
        <begin position="1229"/>
        <end position="1242"/>
    </location>
</feature>
<evidence type="ECO:0000256" key="16">
    <source>
        <dbReference type="RuleBase" id="RU004020"/>
    </source>
</evidence>
<organism evidence="20 21">
    <name type="scientific">Trametes cubensis</name>
    <dbReference type="NCBI Taxonomy" id="1111947"/>
    <lineage>
        <taxon>Eukaryota</taxon>
        <taxon>Fungi</taxon>
        <taxon>Dikarya</taxon>
        <taxon>Basidiomycota</taxon>
        <taxon>Agaricomycotina</taxon>
        <taxon>Agaricomycetes</taxon>
        <taxon>Polyporales</taxon>
        <taxon>Polyporaceae</taxon>
        <taxon>Trametes</taxon>
    </lineage>
</organism>
<keyword evidence="11" id="KW-0804">Transcription</keyword>
<comment type="similarity">
    <text evidence="16">Belongs to the HSF family.</text>
</comment>
<sequence>MSTAAATSPSASSSRLQRASSPLSPYPHAQAQNPISLRLYKVLGATFDDDATREALDTLAELYAPASPSQSSGTRGKEVKRDGELDDDGDEEYYERPTGLVAPAGLEEGVAGDIAAKARKNLRRDVESKLAESSRQFLKAFGEVDKQLDTLQEHIGLMRVRCDEAQTQLHETNAACRSLLDRAGSLREERQGVAVKQSIISAFLSRFTLSQSERDAIASREVPVGPTFFAAMDKAARIQADCRVLLTASLTLPAPSTHTAEGNGDAEDAEDRATKAGRDILAATAAQLEQAYDKIFRWCCFEFRQMGKDASLDVSPTMREAVKRLRERPELLMEALTYLSQTRQATLLTAFMDALTRGGPGGLPRPIELHAHDPLRYVGDMLAWVHQAIAAEREFLESLFGVRDARRMVGAARSFGESEEESWVAELTDGATVRSQESSITSYKIANLVQFYLGTMQKTIGRDALLSKTLEELTDLAYSVFYGAIEAQGRSLLHVTLDPDDIGVSPPLAILDHAQVLREMMVVYESSLLGDEQDEELQAGFRDILDKMVDPALEMTLTQAEEKKRQRPGWDKAVFVLNTLAYLQGVLEPFSFTTEKRGVVQGLMDAKVLQLIEEHYQDVLKDAGLAEVAAACSPGGRNVRTALARARGRARRAAGRAAPILGLAERAGGGAVAAAGAADGAERGGAGAPGCAGAGGGDVRADLRGGEEAREQIRGWGDIAWERAAVWAGSATVADLRAAGARGWSFGGVGLGCGRSQYELGISAKERAPGTQASGRFVRGRRAGKWVAVMARLSVRYVVRHRFHHRPDCHLTLAFLVLGVVLPSPLLLLVVLIVGNSELTMSLDTQVALARPPRGESTHLSRARARSCLPFSRSYTSSLIPLPSLAFPAHLDLSFSRASASRIVNDPANEELIRWSENGDSFYVLNHEKFAREVLGRWFKHQKFASFVRQLNMYGFHKIPHLQQGVLKSDTDTEPWHFEHPNFHRGQPDLLCLIQRKKQPAHGANNEEATSLDVHDPNQVPSSINNATSGQVMDVNSIVNGIAVIKRHQQAISADLSALKQSNDALWKEAVAARQRHAKHQDTINRILKFLAGVFGHTEDSPQPSDGSNSPPQVTPRIRQRLMIADSRGAPKGKHVDIIEVEDDEADFPRNLNGRSPFSVDQYATIESLEPTVSSPSIVESVAPSEAFSPVSEGSPPKINDTPPIRPTSVLSRSNSAASVPRSSSAPNTASAFGNGNTQNSPDGVWQAAIQHMMQSPGQFHRMMQAFANQQPSYPGLSPAGGHGSNNTAVSSYDAAPSPEYGRWFNQPVPSSSSAPLSQSLMAPSDDTSMQMLMEDSSRMQKTYRDANEIDADIDMLQTSIDSLIQNLGIDPGSLAQHPDVHSTVNGVNGMHGVTSNGTGYGTPLTPDAYTNGMNGMTGLNGMGGLGGVDNAQPDRLLDSLLSQIGDGAARMNGTVNGGMGLDYHDVTDNYDHSTRIDGTSIEDASTEQLTAFLDEASSASASSEATPVTASPLMGTTTTGTNGFAHAQKRKSIDVPLTTSPELGTGRKVKRKR</sequence>
<evidence type="ECO:0000256" key="1">
    <source>
        <dbReference type="ARBA" id="ARBA00004123"/>
    </source>
</evidence>